<name>A0AAW1V9V4_9CUCU</name>
<dbReference type="InterPro" id="IPR036691">
    <property type="entry name" value="Endo/exonu/phosph_ase_sf"/>
</dbReference>
<protein>
    <submittedName>
        <fullName evidence="1">Uncharacterized protein</fullName>
    </submittedName>
</protein>
<accession>A0AAW1V9V4</accession>
<dbReference type="PANTHER" id="PTHR47510">
    <property type="entry name" value="REVERSE TRANSCRIPTASE DOMAIN-CONTAINING PROTEIN"/>
    <property type="match status" value="1"/>
</dbReference>
<reference evidence="1 2" key="1">
    <citation type="submission" date="2023-03" db="EMBL/GenBank/DDBJ databases">
        <title>Genome insight into feeding habits of ladybird beetles.</title>
        <authorList>
            <person name="Li H.-S."/>
            <person name="Huang Y.-H."/>
            <person name="Pang H."/>
        </authorList>
    </citation>
    <scope>NUCLEOTIDE SEQUENCE [LARGE SCALE GENOMIC DNA]</scope>
    <source>
        <strain evidence="1">SYSU_2023b</strain>
        <tissue evidence="1">Whole body</tissue>
    </source>
</reference>
<gene>
    <name evidence="1" type="ORF">WA026_004290</name>
</gene>
<evidence type="ECO:0000313" key="2">
    <source>
        <dbReference type="Proteomes" id="UP001431783"/>
    </source>
</evidence>
<keyword evidence="2" id="KW-1185">Reference proteome</keyword>
<dbReference type="EMBL" id="JARQZJ010000122">
    <property type="protein sequence ID" value="KAK9889006.1"/>
    <property type="molecule type" value="Genomic_DNA"/>
</dbReference>
<dbReference type="SUPFAM" id="SSF56219">
    <property type="entry name" value="DNase I-like"/>
    <property type="match status" value="1"/>
</dbReference>
<comment type="caution">
    <text evidence="1">The sequence shown here is derived from an EMBL/GenBank/DDBJ whole genome shotgun (WGS) entry which is preliminary data.</text>
</comment>
<dbReference type="PANTHER" id="PTHR47510:SF3">
    <property type="entry name" value="ENDO_EXONUCLEASE_PHOSPHATASE DOMAIN-CONTAINING PROTEIN"/>
    <property type="match status" value="1"/>
</dbReference>
<dbReference type="Proteomes" id="UP001431783">
    <property type="component" value="Unassembled WGS sequence"/>
</dbReference>
<sequence>MNPNDRMKKEEYENNGKTQDKVIKLAKRKHYEEKIVNSKNELKALWKLVKTKGFTDSGNGIKEIQSEHDHSIQDPQSIANEFNEYFSQIGKNLADKMKRAEPLSCRKVTPKDSFFLTPVTENFHKGFPLSIYHQNVRGLRTKSDILFSRVISENDDIIALSETWFCQGCCDDASVSKFTSRTCYSKSKFPKWFSNDLIHKIKRRNKLYTKIVKCEAAQAERKEFRVLRSIISSQTESEYYDYKSDLKRNLNNDPNNFWSCIRSKSNLNGILDRMIHGDISFNNPESISDAFASYFASVYVSHDCGDLGTEPSKWGYFTFPHFTRDDVVEAIKKNEIEENCWGGCCALLSI</sequence>
<organism evidence="1 2">
    <name type="scientific">Henosepilachna vigintioctopunctata</name>
    <dbReference type="NCBI Taxonomy" id="420089"/>
    <lineage>
        <taxon>Eukaryota</taxon>
        <taxon>Metazoa</taxon>
        <taxon>Ecdysozoa</taxon>
        <taxon>Arthropoda</taxon>
        <taxon>Hexapoda</taxon>
        <taxon>Insecta</taxon>
        <taxon>Pterygota</taxon>
        <taxon>Neoptera</taxon>
        <taxon>Endopterygota</taxon>
        <taxon>Coleoptera</taxon>
        <taxon>Polyphaga</taxon>
        <taxon>Cucujiformia</taxon>
        <taxon>Coccinelloidea</taxon>
        <taxon>Coccinellidae</taxon>
        <taxon>Epilachninae</taxon>
        <taxon>Epilachnini</taxon>
        <taxon>Henosepilachna</taxon>
    </lineage>
</organism>
<evidence type="ECO:0000313" key="1">
    <source>
        <dbReference type="EMBL" id="KAK9889006.1"/>
    </source>
</evidence>
<proteinExistence type="predicted"/>
<dbReference type="AlphaFoldDB" id="A0AAW1V9V4"/>